<sequence>MEKDSYQDALDRTTKEVNEKVPQEKEIWRATQHKDFSRNICFFMWMIIHGGYKVGNPWKDIEGHDHKAGVTESMDHILTRCDATGQSLVWDLASELWQLKTGKDLRPTLSEISVCGAMLKGDKGTSRLFRIVVSESAYLIWKLRNERLDCVLTNKLRYGKKALEKKLVEQTWKKVLQNEDRLPKELTRETGVLVGIG</sequence>
<evidence type="ECO:0000313" key="1">
    <source>
        <dbReference type="EMBL" id="KAJ7024876.1"/>
    </source>
</evidence>
<protein>
    <submittedName>
        <fullName evidence="1">Uncharacterized protein</fullName>
    </submittedName>
</protein>
<dbReference type="EMBL" id="JARJCM010000163">
    <property type="protein sequence ID" value="KAJ7024876.1"/>
    <property type="molecule type" value="Genomic_DNA"/>
</dbReference>
<keyword evidence="2" id="KW-1185">Reference proteome</keyword>
<dbReference type="Proteomes" id="UP001218188">
    <property type="component" value="Unassembled WGS sequence"/>
</dbReference>
<proteinExistence type="predicted"/>
<accession>A0AAD6WVI2</accession>
<organism evidence="1 2">
    <name type="scientific">Mycena alexandri</name>
    <dbReference type="NCBI Taxonomy" id="1745969"/>
    <lineage>
        <taxon>Eukaryota</taxon>
        <taxon>Fungi</taxon>
        <taxon>Dikarya</taxon>
        <taxon>Basidiomycota</taxon>
        <taxon>Agaricomycotina</taxon>
        <taxon>Agaricomycetes</taxon>
        <taxon>Agaricomycetidae</taxon>
        <taxon>Agaricales</taxon>
        <taxon>Marasmiineae</taxon>
        <taxon>Mycenaceae</taxon>
        <taxon>Mycena</taxon>
    </lineage>
</organism>
<gene>
    <name evidence="1" type="ORF">C8F04DRAFT_1213005</name>
</gene>
<name>A0AAD6WVI2_9AGAR</name>
<reference evidence="1" key="1">
    <citation type="submission" date="2023-03" db="EMBL/GenBank/DDBJ databases">
        <title>Massive genome expansion in bonnet fungi (Mycena s.s.) driven by repeated elements and novel gene families across ecological guilds.</title>
        <authorList>
            <consortium name="Lawrence Berkeley National Laboratory"/>
            <person name="Harder C.B."/>
            <person name="Miyauchi S."/>
            <person name="Viragh M."/>
            <person name="Kuo A."/>
            <person name="Thoen E."/>
            <person name="Andreopoulos B."/>
            <person name="Lu D."/>
            <person name="Skrede I."/>
            <person name="Drula E."/>
            <person name="Henrissat B."/>
            <person name="Morin E."/>
            <person name="Kohler A."/>
            <person name="Barry K."/>
            <person name="LaButti K."/>
            <person name="Morin E."/>
            <person name="Salamov A."/>
            <person name="Lipzen A."/>
            <person name="Mereny Z."/>
            <person name="Hegedus B."/>
            <person name="Baldrian P."/>
            <person name="Stursova M."/>
            <person name="Weitz H."/>
            <person name="Taylor A."/>
            <person name="Grigoriev I.V."/>
            <person name="Nagy L.G."/>
            <person name="Martin F."/>
            <person name="Kauserud H."/>
        </authorList>
    </citation>
    <scope>NUCLEOTIDE SEQUENCE</scope>
    <source>
        <strain evidence="1">CBHHK200</strain>
    </source>
</reference>
<dbReference type="AlphaFoldDB" id="A0AAD6WVI2"/>
<evidence type="ECO:0000313" key="2">
    <source>
        <dbReference type="Proteomes" id="UP001218188"/>
    </source>
</evidence>
<comment type="caution">
    <text evidence="1">The sequence shown here is derived from an EMBL/GenBank/DDBJ whole genome shotgun (WGS) entry which is preliminary data.</text>
</comment>